<reference evidence="1" key="1">
    <citation type="submission" date="2014-09" db="EMBL/GenBank/DDBJ databases">
        <authorList>
            <person name="Magalhaes I.L.F."/>
            <person name="Oliveira U."/>
            <person name="Santos F.R."/>
            <person name="Vidigal T.H.D.A."/>
            <person name="Brescovit A.D."/>
            <person name="Santos A.J."/>
        </authorList>
    </citation>
    <scope>NUCLEOTIDE SEQUENCE</scope>
    <source>
        <tissue evidence="1">Shoot tissue taken approximately 20 cm above the soil surface</tissue>
    </source>
</reference>
<dbReference type="EMBL" id="GBRH01178152">
    <property type="protein sequence ID" value="JAE19744.1"/>
    <property type="molecule type" value="Transcribed_RNA"/>
</dbReference>
<organism evidence="1">
    <name type="scientific">Arundo donax</name>
    <name type="common">Giant reed</name>
    <name type="synonym">Donax arundinaceus</name>
    <dbReference type="NCBI Taxonomy" id="35708"/>
    <lineage>
        <taxon>Eukaryota</taxon>
        <taxon>Viridiplantae</taxon>
        <taxon>Streptophyta</taxon>
        <taxon>Embryophyta</taxon>
        <taxon>Tracheophyta</taxon>
        <taxon>Spermatophyta</taxon>
        <taxon>Magnoliopsida</taxon>
        <taxon>Liliopsida</taxon>
        <taxon>Poales</taxon>
        <taxon>Poaceae</taxon>
        <taxon>PACMAD clade</taxon>
        <taxon>Arundinoideae</taxon>
        <taxon>Arundineae</taxon>
        <taxon>Arundo</taxon>
    </lineage>
</organism>
<reference evidence="1" key="2">
    <citation type="journal article" date="2015" name="Data Brief">
        <title>Shoot transcriptome of the giant reed, Arundo donax.</title>
        <authorList>
            <person name="Barrero R.A."/>
            <person name="Guerrero F.D."/>
            <person name="Moolhuijzen P."/>
            <person name="Goolsby J.A."/>
            <person name="Tidwell J."/>
            <person name="Bellgard S.E."/>
            <person name="Bellgard M.I."/>
        </authorList>
    </citation>
    <scope>NUCLEOTIDE SEQUENCE</scope>
    <source>
        <tissue evidence="1">Shoot tissue taken approximately 20 cm above the soil surface</tissue>
    </source>
</reference>
<dbReference type="AlphaFoldDB" id="A0A0A9G8H5"/>
<accession>A0A0A9G8H5</accession>
<proteinExistence type="predicted"/>
<protein>
    <submittedName>
        <fullName evidence="1">Uncharacterized protein</fullName>
    </submittedName>
</protein>
<name>A0A0A9G8H5_ARUDO</name>
<sequence length="17" mass="2042">MSTRIRFRVHVGMDLSH</sequence>
<evidence type="ECO:0000313" key="1">
    <source>
        <dbReference type="EMBL" id="JAE19744.1"/>
    </source>
</evidence>